<sequence length="338" mass="38230">MKGILLVNLGSPNSTSVKDVRNYLDEFLMDSRVIDVPYITRCLLVKGIILNTRPKQSAKAYSKVWTNEGSPLIVISKKFTKKVKANVEAPVALAMRYGTPSIETGITELVNQGVDDILIIPLYPQFAMATTETIVVLAKQIIKDKFPNIKLTDLPAFYNQPEYIDVLSKSIQEELKKEEFDHLLFSYHGVPERHIKNSDVTGNHCSLNGECCNTTSEAHAFCYRHQCYETTKQVVNKLGLQPGFYSTSFQSRLGKDPWLQPYTDTTINDRAQNGIKKLAVVTPAFVADCLETIEEIGMEAKEEFEENTGKVFKTIPCLNDRDDWVNVVSNWITNWLHK</sequence>
<dbReference type="Pfam" id="PF00762">
    <property type="entry name" value="Ferrochelatase"/>
    <property type="match status" value="1"/>
</dbReference>
<evidence type="ECO:0000256" key="7">
    <source>
        <dbReference type="HAMAP-Rule" id="MF_00323"/>
    </source>
</evidence>
<dbReference type="Proteomes" id="UP000745859">
    <property type="component" value="Unassembled WGS sequence"/>
</dbReference>
<evidence type="ECO:0000256" key="4">
    <source>
        <dbReference type="ARBA" id="ARBA00023239"/>
    </source>
</evidence>
<dbReference type="InterPro" id="IPR033659">
    <property type="entry name" value="Ferrochelatase_N"/>
</dbReference>
<keyword evidence="2 7" id="KW-0408">Iron</keyword>
<feature type="binding site" evidence="7">
    <location>
        <position position="188"/>
    </location>
    <ligand>
        <name>Fe(2+)</name>
        <dbReference type="ChEBI" id="CHEBI:29033"/>
    </ligand>
</feature>
<keyword evidence="5 7" id="KW-0627">Porphyrin biosynthesis</keyword>
<keyword evidence="10" id="KW-1185">Reference proteome</keyword>
<gene>
    <name evidence="7" type="primary">hemH</name>
    <name evidence="9" type="ORF">FHR24_001860</name>
</gene>
<dbReference type="EC" id="4.98.1.1" evidence="7"/>
<evidence type="ECO:0000256" key="8">
    <source>
        <dbReference type="RuleBase" id="RU004185"/>
    </source>
</evidence>
<reference evidence="9 10" key="1">
    <citation type="submission" date="2020-03" db="EMBL/GenBank/DDBJ databases">
        <title>Genomic Encyclopedia of Type Strains, Phase IV (KMG-IV): sequencing the most valuable type-strain genomes for metagenomic binning, comparative biology and taxonomic classification.</title>
        <authorList>
            <person name="Goeker M."/>
        </authorList>
    </citation>
    <scope>NUCLEOTIDE SEQUENCE [LARGE SCALE GENOMIC DNA]</scope>
    <source>
        <strain evidence="9 10">DSM 101599</strain>
    </source>
</reference>
<accession>A0ABX0UEB5</accession>
<dbReference type="NCBIfam" id="TIGR00109">
    <property type="entry name" value="hemH"/>
    <property type="match status" value="1"/>
</dbReference>
<keyword evidence="7" id="KW-0479">Metal-binding</keyword>
<comment type="catalytic activity">
    <reaction evidence="7">
        <text>heme b + 2 H(+) = protoporphyrin IX + Fe(2+)</text>
        <dbReference type="Rhea" id="RHEA:22584"/>
        <dbReference type="ChEBI" id="CHEBI:15378"/>
        <dbReference type="ChEBI" id="CHEBI:29033"/>
        <dbReference type="ChEBI" id="CHEBI:57306"/>
        <dbReference type="ChEBI" id="CHEBI:60344"/>
        <dbReference type="EC" id="4.98.1.1"/>
    </reaction>
</comment>
<dbReference type="CDD" id="cd03411">
    <property type="entry name" value="Ferrochelatase_N"/>
    <property type="match status" value="1"/>
</dbReference>
<name>A0ABX0UEB5_9FLAO</name>
<comment type="catalytic activity">
    <reaction evidence="6">
        <text>Fe-coproporphyrin III + 2 H(+) = coproporphyrin III + Fe(2+)</text>
        <dbReference type="Rhea" id="RHEA:49572"/>
        <dbReference type="ChEBI" id="CHEBI:15378"/>
        <dbReference type="ChEBI" id="CHEBI:29033"/>
        <dbReference type="ChEBI" id="CHEBI:68438"/>
        <dbReference type="ChEBI" id="CHEBI:131725"/>
        <dbReference type="EC" id="4.99.1.9"/>
    </reaction>
    <physiologicalReaction direction="right-to-left" evidence="6">
        <dbReference type="Rhea" id="RHEA:49574"/>
    </physiologicalReaction>
</comment>
<dbReference type="CDD" id="cd00419">
    <property type="entry name" value="Ferrochelatase_C"/>
    <property type="match status" value="1"/>
</dbReference>
<evidence type="ECO:0000256" key="6">
    <source>
        <dbReference type="ARBA" id="ARBA00024536"/>
    </source>
</evidence>
<keyword evidence="4 7" id="KW-0456">Lyase</keyword>
<dbReference type="PANTHER" id="PTHR11108:SF1">
    <property type="entry name" value="FERROCHELATASE, MITOCHONDRIAL"/>
    <property type="match status" value="1"/>
</dbReference>
<evidence type="ECO:0000313" key="9">
    <source>
        <dbReference type="EMBL" id="NIJ45392.1"/>
    </source>
</evidence>
<dbReference type="InterPro" id="IPR001015">
    <property type="entry name" value="Ferrochelatase"/>
</dbReference>
<evidence type="ECO:0000256" key="3">
    <source>
        <dbReference type="ARBA" id="ARBA00023133"/>
    </source>
</evidence>
<dbReference type="HAMAP" id="MF_00323">
    <property type="entry name" value="Ferrochelatase"/>
    <property type="match status" value="1"/>
</dbReference>
<comment type="similarity">
    <text evidence="1 7 8">Belongs to the ferrochelatase family.</text>
</comment>
<dbReference type="RefSeq" id="WP_167187367.1">
    <property type="nucleotide sequence ID" value="NZ_JAASQL010000002.1"/>
</dbReference>
<dbReference type="InterPro" id="IPR033644">
    <property type="entry name" value="Ferrochelatase_C"/>
</dbReference>
<dbReference type="SUPFAM" id="SSF53800">
    <property type="entry name" value="Chelatase"/>
    <property type="match status" value="1"/>
</dbReference>
<proteinExistence type="inferred from homology"/>
<evidence type="ECO:0000256" key="2">
    <source>
        <dbReference type="ARBA" id="ARBA00023004"/>
    </source>
</evidence>
<dbReference type="PANTHER" id="PTHR11108">
    <property type="entry name" value="FERROCHELATASE"/>
    <property type="match status" value="1"/>
</dbReference>
<organism evidence="9 10">
    <name type="scientific">Wenyingzhuangia heitensis</name>
    <dbReference type="NCBI Taxonomy" id="1487859"/>
    <lineage>
        <taxon>Bacteria</taxon>
        <taxon>Pseudomonadati</taxon>
        <taxon>Bacteroidota</taxon>
        <taxon>Flavobacteriia</taxon>
        <taxon>Flavobacteriales</taxon>
        <taxon>Flavobacteriaceae</taxon>
        <taxon>Wenyingzhuangia</taxon>
    </lineage>
</organism>
<comment type="pathway">
    <text evidence="7">Porphyrin-containing compound metabolism; protoheme biosynthesis; protoheme from protoporphyrin-IX: step 1/1.</text>
</comment>
<evidence type="ECO:0000313" key="10">
    <source>
        <dbReference type="Proteomes" id="UP000745859"/>
    </source>
</evidence>
<dbReference type="GO" id="GO:0016829">
    <property type="term" value="F:lyase activity"/>
    <property type="evidence" value="ECO:0007669"/>
    <property type="project" value="UniProtKB-KW"/>
</dbReference>
<comment type="function">
    <text evidence="7">Catalyzes the ferrous insertion into protoporphyrin IX.</text>
</comment>
<keyword evidence="3 7" id="KW-0350">Heme biosynthesis</keyword>
<feature type="binding site" evidence="7">
    <location>
        <position position="291"/>
    </location>
    <ligand>
        <name>Fe(2+)</name>
        <dbReference type="ChEBI" id="CHEBI:29033"/>
    </ligand>
</feature>
<evidence type="ECO:0000256" key="5">
    <source>
        <dbReference type="ARBA" id="ARBA00023244"/>
    </source>
</evidence>
<dbReference type="EMBL" id="JAASQL010000002">
    <property type="protein sequence ID" value="NIJ45392.1"/>
    <property type="molecule type" value="Genomic_DNA"/>
</dbReference>
<evidence type="ECO:0000256" key="1">
    <source>
        <dbReference type="ARBA" id="ARBA00007718"/>
    </source>
</evidence>
<dbReference type="Gene3D" id="3.40.50.1400">
    <property type="match status" value="2"/>
</dbReference>
<keyword evidence="7" id="KW-0963">Cytoplasm</keyword>
<protein>
    <recommendedName>
        <fullName evidence="7">Ferrochelatase</fullName>
        <ecNumber evidence="7">4.98.1.1</ecNumber>
    </recommendedName>
    <alternativeName>
        <fullName evidence="7">Heme synthase</fullName>
    </alternativeName>
    <alternativeName>
        <fullName evidence="7">Protoheme ferro-lyase</fullName>
    </alternativeName>
</protein>
<comment type="caution">
    <text evidence="9">The sequence shown here is derived from an EMBL/GenBank/DDBJ whole genome shotgun (WGS) entry which is preliminary data.</text>
</comment>
<comment type="subcellular location">
    <subcellularLocation>
        <location evidence="7">Cytoplasm</location>
    </subcellularLocation>
</comment>